<dbReference type="SUPFAM" id="SSF51735">
    <property type="entry name" value="NAD(P)-binding Rossmann-fold domains"/>
    <property type="match status" value="1"/>
</dbReference>
<dbReference type="PRINTS" id="PR00081">
    <property type="entry name" value="GDHRDH"/>
</dbReference>
<comment type="similarity">
    <text evidence="1">Belongs to the short-chain dehydrogenases/reductases (SDR) family.</text>
</comment>
<dbReference type="Proteomes" id="UP000191285">
    <property type="component" value="Unassembled WGS sequence"/>
</dbReference>
<dbReference type="FunFam" id="3.40.50.720:FF:000084">
    <property type="entry name" value="Short-chain dehydrogenase reductase"/>
    <property type="match status" value="1"/>
</dbReference>
<evidence type="ECO:0008006" key="6">
    <source>
        <dbReference type="Google" id="ProtNLM"/>
    </source>
</evidence>
<dbReference type="STRING" id="303698.A0A1V6SYR9"/>
<accession>A0A1V6SYR9</accession>
<reference evidence="5" key="1">
    <citation type="journal article" date="2017" name="Nat. Microbiol.">
        <title>Global analysis of biosynthetic gene clusters reveals vast potential of secondary metabolite production in Penicillium species.</title>
        <authorList>
            <person name="Nielsen J.C."/>
            <person name="Grijseels S."/>
            <person name="Prigent S."/>
            <person name="Ji B."/>
            <person name="Dainat J."/>
            <person name="Nielsen K.F."/>
            <person name="Frisvad J.C."/>
            <person name="Workman M."/>
            <person name="Nielsen J."/>
        </authorList>
    </citation>
    <scope>NUCLEOTIDE SEQUENCE [LARGE SCALE GENOMIC DNA]</scope>
    <source>
        <strain evidence="5">IBT 24891</strain>
    </source>
</reference>
<dbReference type="PANTHER" id="PTHR24321:SF8">
    <property type="entry name" value="ESTRADIOL 17-BETA-DEHYDROGENASE 8-RELATED"/>
    <property type="match status" value="1"/>
</dbReference>
<organism evidence="4 5">
    <name type="scientific">Penicillium steckii</name>
    <dbReference type="NCBI Taxonomy" id="303698"/>
    <lineage>
        <taxon>Eukaryota</taxon>
        <taxon>Fungi</taxon>
        <taxon>Dikarya</taxon>
        <taxon>Ascomycota</taxon>
        <taxon>Pezizomycotina</taxon>
        <taxon>Eurotiomycetes</taxon>
        <taxon>Eurotiomycetidae</taxon>
        <taxon>Eurotiales</taxon>
        <taxon>Aspergillaceae</taxon>
        <taxon>Penicillium</taxon>
    </lineage>
</organism>
<dbReference type="InterPro" id="IPR020904">
    <property type="entry name" value="Sc_DH/Rdtase_CS"/>
</dbReference>
<sequence length="260" mass="26921">MSSQATYPDLRGKVALVTGAGAGIGKAAALALGQAGCNVAVAEINEASGLQTTSEINNAGGKALFVLTDVSKSASIKALVEKVVAEYGKLDIAVNNAALSPDYGTIADLNEDTWERLIGVNLSGVAFSLKWELRQMQAQNTGGTIINMASATSIKAEKNLPAYSTAKHGVVGLTRVAALENGEHKIRVNALAPGAVSTELTINTLATMGFSEEEYSPRVGLFGRFARPAEIAQSVLWLASDASAYMTGSVMTVDSGLTIV</sequence>
<comment type="caution">
    <text evidence="4">The sequence shown here is derived from an EMBL/GenBank/DDBJ whole genome shotgun (WGS) entry which is preliminary data.</text>
</comment>
<name>A0A1V6SYR9_9EURO</name>
<protein>
    <recommendedName>
        <fullName evidence="6">Glucose 1-dehydrogenase</fullName>
    </recommendedName>
</protein>
<keyword evidence="3" id="KW-0560">Oxidoreductase</keyword>
<evidence type="ECO:0000256" key="1">
    <source>
        <dbReference type="ARBA" id="ARBA00006484"/>
    </source>
</evidence>
<dbReference type="Gene3D" id="3.40.50.720">
    <property type="entry name" value="NAD(P)-binding Rossmann-like Domain"/>
    <property type="match status" value="1"/>
</dbReference>
<dbReference type="CDD" id="cd05233">
    <property type="entry name" value="SDR_c"/>
    <property type="match status" value="1"/>
</dbReference>
<evidence type="ECO:0000256" key="3">
    <source>
        <dbReference type="ARBA" id="ARBA00023002"/>
    </source>
</evidence>
<dbReference type="InterPro" id="IPR036291">
    <property type="entry name" value="NAD(P)-bd_dom_sf"/>
</dbReference>
<dbReference type="Pfam" id="PF13561">
    <property type="entry name" value="adh_short_C2"/>
    <property type="match status" value="1"/>
</dbReference>
<dbReference type="EMBL" id="MLKD01000017">
    <property type="protein sequence ID" value="OQE18633.1"/>
    <property type="molecule type" value="Genomic_DNA"/>
</dbReference>
<dbReference type="OrthoDB" id="417891at2759"/>
<dbReference type="PROSITE" id="PS00061">
    <property type="entry name" value="ADH_SHORT"/>
    <property type="match status" value="1"/>
</dbReference>
<dbReference type="PRINTS" id="PR00080">
    <property type="entry name" value="SDRFAMILY"/>
</dbReference>
<dbReference type="PANTHER" id="PTHR24321">
    <property type="entry name" value="DEHYDROGENASES, SHORT CHAIN"/>
    <property type="match status" value="1"/>
</dbReference>
<keyword evidence="5" id="KW-1185">Reference proteome</keyword>
<dbReference type="GO" id="GO:0016491">
    <property type="term" value="F:oxidoreductase activity"/>
    <property type="evidence" value="ECO:0007669"/>
    <property type="project" value="UniProtKB-KW"/>
</dbReference>
<evidence type="ECO:0000313" key="5">
    <source>
        <dbReference type="Proteomes" id="UP000191285"/>
    </source>
</evidence>
<dbReference type="InterPro" id="IPR002347">
    <property type="entry name" value="SDR_fam"/>
</dbReference>
<evidence type="ECO:0000313" key="4">
    <source>
        <dbReference type="EMBL" id="OQE18633.1"/>
    </source>
</evidence>
<dbReference type="AlphaFoldDB" id="A0A1V6SYR9"/>
<gene>
    <name evidence="4" type="ORF">PENSTE_c017G08542</name>
</gene>
<proteinExistence type="inferred from homology"/>
<evidence type="ECO:0000256" key="2">
    <source>
        <dbReference type="ARBA" id="ARBA00022857"/>
    </source>
</evidence>
<keyword evidence="2" id="KW-0521">NADP</keyword>